<gene>
    <name evidence="2" type="ORF">Tco_0993342</name>
</gene>
<name>A0ABQ5F4M8_9ASTR</name>
<sequence>MFHKRPGSPFHMPYDEYALGYLKFSFKNTKRVRFGMTIPNTLITKDIRTASYYLKYVAKVAKYQRFLVGEEVSDDDAPPPKPAKVAKPKTTKKPTSTKQTKPSTTKTTKSTSSQPPKPKPAPAKPQEKKRKRVLNATKAPSQVKHSKAGRVSKKRMLQLRDEFIDERVPATEPRVDDEEAIVQKVLEESMKDAYPDHRGPLPPVVFREPGLGKLQPLPEVQGKGKEKVGEEQAAHVLLNLQTPKKRNPAE</sequence>
<protein>
    <recommendedName>
        <fullName evidence="4">Histone deacetylase 14</fullName>
    </recommendedName>
</protein>
<organism evidence="2 3">
    <name type="scientific">Tanacetum coccineum</name>
    <dbReference type="NCBI Taxonomy" id="301880"/>
    <lineage>
        <taxon>Eukaryota</taxon>
        <taxon>Viridiplantae</taxon>
        <taxon>Streptophyta</taxon>
        <taxon>Embryophyta</taxon>
        <taxon>Tracheophyta</taxon>
        <taxon>Spermatophyta</taxon>
        <taxon>Magnoliopsida</taxon>
        <taxon>eudicotyledons</taxon>
        <taxon>Gunneridae</taxon>
        <taxon>Pentapetalae</taxon>
        <taxon>asterids</taxon>
        <taxon>campanulids</taxon>
        <taxon>Asterales</taxon>
        <taxon>Asteraceae</taxon>
        <taxon>Asteroideae</taxon>
        <taxon>Anthemideae</taxon>
        <taxon>Anthemidinae</taxon>
        <taxon>Tanacetum</taxon>
    </lineage>
</organism>
<feature type="region of interest" description="Disordered" evidence="1">
    <location>
        <begin position="71"/>
        <end position="154"/>
    </location>
</feature>
<evidence type="ECO:0000313" key="2">
    <source>
        <dbReference type="EMBL" id="GJT58288.1"/>
    </source>
</evidence>
<evidence type="ECO:0000256" key="1">
    <source>
        <dbReference type="SAM" id="MobiDB-lite"/>
    </source>
</evidence>
<proteinExistence type="predicted"/>
<feature type="region of interest" description="Disordered" evidence="1">
    <location>
        <begin position="191"/>
        <end position="227"/>
    </location>
</feature>
<keyword evidence="3" id="KW-1185">Reference proteome</keyword>
<comment type="caution">
    <text evidence="2">The sequence shown here is derived from an EMBL/GenBank/DDBJ whole genome shotgun (WGS) entry which is preliminary data.</text>
</comment>
<evidence type="ECO:0000313" key="3">
    <source>
        <dbReference type="Proteomes" id="UP001151760"/>
    </source>
</evidence>
<reference evidence="2" key="2">
    <citation type="submission" date="2022-01" db="EMBL/GenBank/DDBJ databases">
        <authorList>
            <person name="Yamashiro T."/>
            <person name="Shiraishi A."/>
            <person name="Satake H."/>
            <person name="Nakayama K."/>
        </authorList>
    </citation>
    <scope>NUCLEOTIDE SEQUENCE</scope>
</reference>
<accession>A0ABQ5F4M8</accession>
<dbReference type="Proteomes" id="UP001151760">
    <property type="component" value="Unassembled WGS sequence"/>
</dbReference>
<feature type="compositionally biased region" description="Low complexity" evidence="1">
    <location>
        <begin position="93"/>
        <end position="114"/>
    </location>
</feature>
<evidence type="ECO:0008006" key="4">
    <source>
        <dbReference type="Google" id="ProtNLM"/>
    </source>
</evidence>
<dbReference type="EMBL" id="BQNB010017005">
    <property type="protein sequence ID" value="GJT58288.1"/>
    <property type="molecule type" value="Genomic_DNA"/>
</dbReference>
<feature type="compositionally biased region" description="Basic residues" evidence="1">
    <location>
        <begin position="144"/>
        <end position="154"/>
    </location>
</feature>
<reference evidence="2" key="1">
    <citation type="journal article" date="2022" name="Int. J. Mol. Sci.">
        <title>Draft Genome of Tanacetum Coccineum: Genomic Comparison of Closely Related Tanacetum-Family Plants.</title>
        <authorList>
            <person name="Yamashiro T."/>
            <person name="Shiraishi A."/>
            <person name="Nakayama K."/>
            <person name="Satake H."/>
        </authorList>
    </citation>
    <scope>NUCLEOTIDE SEQUENCE</scope>
</reference>